<sequence length="142" mass="15804">MLLWVSSMESSAGSQRFFFFQRYYLSLYTSALIKTSMMLSSRRICVGCCWCCCPDAFAVSYMRLALPWLTGDSVPDDGADILLTDGTLRGLPRPRFTGSYGTSPASASRFAQSAPSMLSRLCPVYFILSFDPVATVLFFFKC</sequence>
<name>A0A146LWA2_LYGHE</name>
<protein>
    <submittedName>
        <fullName evidence="1">Uncharacterized protein</fullName>
    </submittedName>
</protein>
<reference evidence="1" key="1">
    <citation type="journal article" date="2016" name="Gigascience">
        <title>De novo construction of an expanded transcriptome assembly for the western tarnished plant bug, Lygus hesperus.</title>
        <authorList>
            <person name="Tassone E.E."/>
            <person name="Geib S.M."/>
            <person name="Hall B."/>
            <person name="Fabrick J.A."/>
            <person name="Brent C.S."/>
            <person name="Hull J.J."/>
        </authorList>
    </citation>
    <scope>NUCLEOTIDE SEQUENCE</scope>
</reference>
<accession>A0A146LWA2</accession>
<evidence type="ECO:0000313" key="1">
    <source>
        <dbReference type="EMBL" id="JAQ10630.1"/>
    </source>
</evidence>
<dbReference type="EMBL" id="GDHC01007999">
    <property type="protein sequence ID" value="JAQ10630.1"/>
    <property type="molecule type" value="Transcribed_RNA"/>
</dbReference>
<dbReference type="AlphaFoldDB" id="A0A146LWA2"/>
<gene>
    <name evidence="1" type="ORF">g.9127</name>
</gene>
<organism evidence="1">
    <name type="scientific">Lygus hesperus</name>
    <name type="common">Western plant bug</name>
    <dbReference type="NCBI Taxonomy" id="30085"/>
    <lineage>
        <taxon>Eukaryota</taxon>
        <taxon>Metazoa</taxon>
        <taxon>Ecdysozoa</taxon>
        <taxon>Arthropoda</taxon>
        <taxon>Hexapoda</taxon>
        <taxon>Insecta</taxon>
        <taxon>Pterygota</taxon>
        <taxon>Neoptera</taxon>
        <taxon>Paraneoptera</taxon>
        <taxon>Hemiptera</taxon>
        <taxon>Heteroptera</taxon>
        <taxon>Panheteroptera</taxon>
        <taxon>Cimicomorpha</taxon>
        <taxon>Miridae</taxon>
        <taxon>Mirini</taxon>
        <taxon>Lygus</taxon>
    </lineage>
</organism>
<proteinExistence type="predicted"/>